<proteinExistence type="inferred from homology"/>
<comment type="caution">
    <text evidence="4">The sequence shown here is derived from an EMBL/GenBank/DDBJ whole genome shotgun (WGS) entry which is preliminary data.</text>
</comment>
<dbReference type="EMBL" id="JACYGY010000001">
    <property type="protein sequence ID" value="MBE9463240.1"/>
    <property type="molecule type" value="Genomic_DNA"/>
</dbReference>
<keyword evidence="5" id="KW-1185">Reference proteome</keyword>
<dbReference type="PRINTS" id="PR00080">
    <property type="entry name" value="SDRFAMILY"/>
</dbReference>
<name>A0ABR9WCU4_9BACT</name>
<accession>A0ABR9WCU4</accession>
<dbReference type="InterPro" id="IPR020904">
    <property type="entry name" value="Sc_DH/Rdtase_CS"/>
</dbReference>
<organism evidence="4 5">
    <name type="scientific">Dyadobacter subterraneus</name>
    <dbReference type="NCBI Taxonomy" id="2773304"/>
    <lineage>
        <taxon>Bacteria</taxon>
        <taxon>Pseudomonadati</taxon>
        <taxon>Bacteroidota</taxon>
        <taxon>Cytophagia</taxon>
        <taxon>Cytophagales</taxon>
        <taxon>Spirosomataceae</taxon>
        <taxon>Dyadobacter</taxon>
    </lineage>
</organism>
<gene>
    <name evidence="4" type="ORF">IEE83_15230</name>
</gene>
<dbReference type="InterPro" id="IPR036291">
    <property type="entry name" value="NAD(P)-bd_dom_sf"/>
</dbReference>
<dbReference type="Proteomes" id="UP000634134">
    <property type="component" value="Unassembled WGS sequence"/>
</dbReference>
<evidence type="ECO:0000313" key="5">
    <source>
        <dbReference type="Proteomes" id="UP000634134"/>
    </source>
</evidence>
<protein>
    <submittedName>
        <fullName evidence="4">SDR family NAD(P)-dependent oxidoreductase</fullName>
    </submittedName>
</protein>
<comment type="similarity">
    <text evidence="1 3">Belongs to the short-chain dehydrogenases/reductases (SDR) family.</text>
</comment>
<sequence length="248" mass="26947">MKLTGNTILITGGTSGIGLAFAEEFLKEGNKVIITGRREEKLKEIKNRLPEIIVRLSDVSDAAQRIELADWILNSHPDTNILINNAGVQLITDLTSEIDLNRVGTEIETNFTAPVHLTSLFVTHLKGKENASIINITSGLAFVPIAAMAIYCATKAAMHSLTLSLRFQLKDTGIKVFEIAPPSVDTELGHDRREDKTQSHGGIPVSEFIEGAMLALKNDELEAAVGQSAGLRAKRETLFEQINSGFNA</sequence>
<dbReference type="PANTHER" id="PTHR43669">
    <property type="entry name" value="5-KETO-D-GLUCONATE 5-REDUCTASE"/>
    <property type="match status" value="1"/>
</dbReference>
<dbReference type="PRINTS" id="PR00081">
    <property type="entry name" value="GDHRDH"/>
</dbReference>
<dbReference type="Pfam" id="PF00106">
    <property type="entry name" value="adh_short"/>
    <property type="match status" value="1"/>
</dbReference>
<dbReference type="Gene3D" id="3.40.50.720">
    <property type="entry name" value="NAD(P)-binding Rossmann-like Domain"/>
    <property type="match status" value="1"/>
</dbReference>
<dbReference type="PROSITE" id="PS00061">
    <property type="entry name" value="ADH_SHORT"/>
    <property type="match status" value="1"/>
</dbReference>
<keyword evidence="2" id="KW-0560">Oxidoreductase</keyword>
<dbReference type="SUPFAM" id="SSF51735">
    <property type="entry name" value="NAD(P)-binding Rossmann-fold domains"/>
    <property type="match status" value="1"/>
</dbReference>
<dbReference type="RefSeq" id="WP_194121385.1">
    <property type="nucleotide sequence ID" value="NZ_JACYGY010000001.1"/>
</dbReference>
<evidence type="ECO:0000313" key="4">
    <source>
        <dbReference type="EMBL" id="MBE9463240.1"/>
    </source>
</evidence>
<evidence type="ECO:0000256" key="2">
    <source>
        <dbReference type="ARBA" id="ARBA00023002"/>
    </source>
</evidence>
<evidence type="ECO:0000256" key="1">
    <source>
        <dbReference type="ARBA" id="ARBA00006484"/>
    </source>
</evidence>
<reference evidence="5" key="1">
    <citation type="submission" date="2023-07" db="EMBL/GenBank/DDBJ databases">
        <title>Dyadobacter sp. nov 'subterranea' isolated from contaminted grondwater.</title>
        <authorList>
            <person name="Szabo I."/>
            <person name="Al-Omari J."/>
            <person name="Szerdahelyi S.G."/>
            <person name="Rado J."/>
        </authorList>
    </citation>
    <scope>NUCLEOTIDE SEQUENCE [LARGE SCALE GENOMIC DNA]</scope>
    <source>
        <strain evidence="5">UP-52</strain>
    </source>
</reference>
<dbReference type="InterPro" id="IPR002347">
    <property type="entry name" value="SDR_fam"/>
</dbReference>
<evidence type="ECO:0000256" key="3">
    <source>
        <dbReference type="RuleBase" id="RU000363"/>
    </source>
</evidence>
<dbReference type="PANTHER" id="PTHR43669:SF3">
    <property type="entry name" value="ALCOHOL DEHYDROGENASE, PUTATIVE (AFU_ORTHOLOGUE AFUA_3G03445)-RELATED"/>
    <property type="match status" value="1"/>
</dbReference>